<proteinExistence type="predicted"/>
<dbReference type="InterPro" id="IPR036388">
    <property type="entry name" value="WH-like_DNA-bd_sf"/>
</dbReference>
<name>A0A3A9Y3P1_9ACTN</name>
<dbReference type="RefSeq" id="WP_120673956.1">
    <property type="nucleotide sequence ID" value="NZ_RAZS01000001.1"/>
</dbReference>
<keyword evidence="4" id="KW-1185">Reference proteome</keyword>
<dbReference type="InterPro" id="IPR039422">
    <property type="entry name" value="MarR/SlyA-like"/>
</dbReference>
<evidence type="ECO:0000313" key="5">
    <source>
        <dbReference type="Proteomes" id="UP000275865"/>
    </source>
</evidence>
<organism evidence="3 5">
    <name type="scientific">Micromonospora musae</name>
    <dbReference type="NCBI Taxonomy" id="1894970"/>
    <lineage>
        <taxon>Bacteria</taxon>
        <taxon>Bacillati</taxon>
        <taxon>Actinomycetota</taxon>
        <taxon>Actinomycetes</taxon>
        <taxon>Micromonosporales</taxon>
        <taxon>Micromonosporaceae</taxon>
        <taxon>Micromonospora</taxon>
    </lineage>
</organism>
<feature type="domain" description="HTH marR-type" evidence="1">
    <location>
        <begin position="12"/>
        <end position="148"/>
    </location>
</feature>
<dbReference type="EMBL" id="RAZS01000001">
    <property type="protein sequence ID" value="RKN24280.1"/>
    <property type="molecule type" value="Genomic_DNA"/>
</dbReference>
<protein>
    <submittedName>
        <fullName evidence="3">MarR family transcriptional regulator</fullName>
    </submittedName>
</protein>
<reference evidence="4 5" key="1">
    <citation type="submission" date="2018-09" db="EMBL/GenBank/DDBJ databases">
        <title>Micromonospora sp. nov. MS1-9, isolated from a root of Musa sp.</title>
        <authorList>
            <person name="Kuncharoen N."/>
            <person name="Kudo T."/>
            <person name="Ohkuma M."/>
            <person name="Yuki M."/>
            <person name="Tanasupawat S."/>
        </authorList>
    </citation>
    <scope>NUCLEOTIDE SEQUENCE [LARGE SCALE GENOMIC DNA]</scope>
    <source>
        <strain evidence="3 5">MS1-9</strain>
        <strain evidence="2 4">NGC1-4</strain>
    </source>
</reference>
<dbReference type="AlphaFoldDB" id="A0A3A9Y3P1"/>
<evidence type="ECO:0000259" key="1">
    <source>
        <dbReference type="PROSITE" id="PS50995"/>
    </source>
</evidence>
<dbReference type="PANTHER" id="PTHR33164:SF99">
    <property type="entry name" value="MARR FAMILY REGULATORY PROTEIN"/>
    <property type="match status" value="1"/>
</dbReference>
<dbReference type="GO" id="GO:0006950">
    <property type="term" value="P:response to stress"/>
    <property type="evidence" value="ECO:0007669"/>
    <property type="project" value="TreeGrafter"/>
</dbReference>
<dbReference type="SUPFAM" id="SSF46785">
    <property type="entry name" value="Winged helix' DNA-binding domain"/>
    <property type="match status" value="1"/>
</dbReference>
<evidence type="ECO:0000313" key="4">
    <source>
        <dbReference type="Proteomes" id="UP000271548"/>
    </source>
</evidence>
<dbReference type="PROSITE" id="PS50995">
    <property type="entry name" value="HTH_MARR_2"/>
    <property type="match status" value="1"/>
</dbReference>
<comment type="caution">
    <text evidence="3">The sequence shown here is derived from an EMBL/GenBank/DDBJ whole genome shotgun (WGS) entry which is preliminary data.</text>
</comment>
<dbReference type="Proteomes" id="UP000275865">
    <property type="component" value="Unassembled WGS sequence"/>
</dbReference>
<sequence length="159" mass="17852">MGESGNRLDGREYQSWRAFHRMHDQLSLALNQHLQRDAGISEPDFQVLAALAEAPGQALRSRELREELQWEKSRLAHQLRRMEQRGLVLRDDCPEDARSATVRITDTGLAGVRTAAQAHAALVRELFFDALTPAQLDAFDEAGAAVIERLRQRCPAEAP</sequence>
<dbReference type="Pfam" id="PF12802">
    <property type="entry name" value="MarR_2"/>
    <property type="match status" value="1"/>
</dbReference>
<dbReference type="OrthoDB" id="5432081at2"/>
<evidence type="ECO:0000313" key="2">
    <source>
        <dbReference type="EMBL" id="RKN24280.1"/>
    </source>
</evidence>
<dbReference type="PANTHER" id="PTHR33164">
    <property type="entry name" value="TRANSCRIPTIONAL REGULATOR, MARR FAMILY"/>
    <property type="match status" value="1"/>
</dbReference>
<dbReference type="EMBL" id="RAZT01000007">
    <property type="protein sequence ID" value="RKN31919.1"/>
    <property type="molecule type" value="Genomic_DNA"/>
</dbReference>
<dbReference type="Gene3D" id="1.10.10.10">
    <property type="entry name" value="Winged helix-like DNA-binding domain superfamily/Winged helix DNA-binding domain"/>
    <property type="match status" value="1"/>
</dbReference>
<dbReference type="GO" id="GO:0003700">
    <property type="term" value="F:DNA-binding transcription factor activity"/>
    <property type="evidence" value="ECO:0007669"/>
    <property type="project" value="InterPro"/>
</dbReference>
<dbReference type="InterPro" id="IPR000835">
    <property type="entry name" value="HTH_MarR-typ"/>
</dbReference>
<accession>A0A3A9Y3P1</accession>
<evidence type="ECO:0000313" key="3">
    <source>
        <dbReference type="EMBL" id="RKN31919.1"/>
    </source>
</evidence>
<dbReference type="SMART" id="SM00347">
    <property type="entry name" value="HTH_MARR"/>
    <property type="match status" value="1"/>
</dbReference>
<gene>
    <name evidence="3" type="ORF">D7044_16115</name>
    <name evidence="2" type="ORF">D7147_02305</name>
</gene>
<dbReference type="InterPro" id="IPR036390">
    <property type="entry name" value="WH_DNA-bd_sf"/>
</dbReference>
<dbReference type="Proteomes" id="UP000271548">
    <property type="component" value="Unassembled WGS sequence"/>
</dbReference>